<evidence type="ECO:0000313" key="1">
    <source>
        <dbReference type="EMBL" id="CAF1505907.1"/>
    </source>
</evidence>
<dbReference type="Proteomes" id="UP000663829">
    <property type="component" value="Unassembled WGS sequence"/>
</dbReference>
<organism evidence="1 3">
    <name type="scientific">Didymodactylos carnosus</name>
    <dbReference type="NCBI Taxonomy" id="1234261"/>
    <lineage>
        <taxon>Eukaryota</taxon>
        <taxon>Metazoa</taxon>
        <taxon>Spiralia</taxon>
        <taxon>Gnathifera</taxon>
        <taxon>Rotifera</taxon>
        <taxon>Eurotatoria</taxon>
        <taxon>Bdelloidea</taxon>
        <taxon>Philodinida</taxon>
        <taxon>Philodinidae</taxon>
        <taxon>Didymodactylos</taxon>
    </lineage>
</organism>
<protein>
    <submittedName>
        <fullName evidence="1">Uncharacterized protein</fullName>
    </submittedName>
</protein>
<dbReference type="Proteomes" id="UP000681722">
    <property type="component" value="Unassembled WGS sequence"/>
</dbReference>
<comment type="caution">
    <text evidence="1">The sequence shown here is derived from an EMBL/GenBank/DDBJ whole genome shotgun (WGS) entry which is preliminary data.</text>
</comment>
<evidence type="ECO:0000313" key="2">
    <source>
        <dbReference type="EMBL" id="CAF4367146.1"/>
    </source>
</evidence>
<keyword evidence="3" id="KW-1185">Reference proteome</keyword>
<accession>A0A815TH12</accession>
<dbReference type="EMBL" id="CAJOBC010088323">
    <property type="protein sequence ID" value="CAF4367146.1"/>
    <property type="molecule type" value="Genomic_DNA"/>
</dbReference>
<sequence>MYWERNRWVKNNPPVLKGLTVLPINSIQEISFSAMLNDVGIYDIEKYCETMNEIGTKVKTYLTKDAIEYFKNDPYKKYVLKINEKLVKTPQLQTVVKLDDDELWLMKILLLINVA</sequence>
<dbReference type="AlphaFoldDB" id="A0A815TH12"/>
<evidence type="ECO:0000313" key="3">
    <source>
        <dbReference type="Proteomes" id="UP000663829"/>
    </source>
</evidence>
<gene>
    <name evidence="1" type="ORF">GPM918_LOCUS36892</name>
    <name evidence="2" type="ORF">SRO942_LOCUS37645</name>
</gene>
<dbReference type="EMBL" id="CAJNOQ010022794">
    <property type="protein sequence ID" value="CAF1505907.1"/>
    <property type="molecule type" value="Genomic_DNA"/>
</dbReference>
<reference evidence="1" key="1">
    <citation type="submission" date="2021-02" db="EMBL/GenBank/DDBJ databases">
        <authorList>
            <person name="Nowell W R."/>
        </authorList>
    </citation>
    <scope>NUCLEOTIDE SEQUENCE</scope>
</reference>
<name>A0A815TH12_9BILA</name>
<proteinExistence type="predicted"/>